<name>A0ABR4BX46_9HELO</name>
<feature type="region of interest" description="Disordered" evidence="1">
    <location>
        <begin position="113"/>
        <end position="137"/>
    </location>
</feature>
<dbReference type="EMBL" id="JAZHXI010000017">
    <property type="protein sequence ID" value="KAL2062208.1"/>
    <property type="molecule type" value="Genomic_DNA"/>
</dbReference>
<accession>A0ABR4BX46</accession>
<protein>
    <recommendedName>
        <fullName evidence="4">BZIP transcription factor</fullName>
    </recommendedName>
</protein>
<dbReference type="Gene3D" id="1.20.5.170">
    <property type="match status" value="1"/>
</dbReference>
<dbReference type="PANTHER" id="PTHR40618">
    <property type="entry name" value="B-ZIP TRANSCRIPTION FACTOR (EUROFUNG)-RELATED"/>
    <property type="match status" value="1"/>
</dbReference>
<comment type="caution">
    <text evidence="2">The sequence shown here is derived from an EMBL/GenBank/DDBJ whole genome shotgun (WGS) entry which is preliminary data.</text>
</comment>
<keyword evidence="3" id="KW-1185">Reference proteome</keyword>
<organism evidence="2 3">
    <name type="scientific">Oculimacula yallundae</name>
    <dbReference type="NCBI Taxonomy" id="86028"/>
    <lineage>
        <taxon>Eukaryota</taxon>
        <taxon>Fungi</taxon>
        <taxon>Dikarya</taxon>
        <taxon>Ascomycota</taxon>
        <taxon>Pezizomycotina</taxon>
        <taxon>Leotiomycetes</taxon>
        <taxon>Helotiales</taxon>
        <taxon>Ploettnerulaceae</taxon>
        <taxon>Oculimacula</taxon>
    </lineage>
</organism>
<feature type="compositionally biased region" description="Low complexity" evidence="1">
    <location>
        <begin position="1"/>
        <end position="11"/>
    </location>
</feature>
<reference evidence="2 3" key="1">
    <citation type="journal article" date="2024" name="Commun. Biol.">
        <title>Comparative genomic analysis of thermophilic fungi reveals convergent evolutionary adaptations and gene losses.</title>
        <authorList>
            <person name="Steindorff A.S."/>
            <person name="Aguilar-Pontes M.V."/>
            <person name="Robinson A.J."/>
            <person name="Andreopoulos B."/>
            <person name="LaButti K."/>
            <person name="Kuo A."/>
            <person name="Mondo S."/>
            <person name="Riley R."/>
            <person name="Otillar R."/>
            <person name="Haridas S."/>
            <person name="Lipzen A."/>
            <person name="Grimwood J."/>
            <person name="Schmutz J."/>
            <person name="Clum A."/>
            <person name="Reid I.D."/>
            <person name="Moisan M.C."/>
            <person name="Butler G."/>
            <person name="Nguyen T.T.M."/>
            <person name="Dewar K."/>
            <person name="Conant G."/>
            <person name="Drula E."/>
            <person name="Henrissat B."/>
            <person name="Hansel C."/>
            <person name="Singer S."/>
            <person name="Hutchinson M.I."/>
            <person name="de Vries R.P."/>
            <person name="Natvig D.O."/>
            <person name="Powell A.J."/>
            <person name="Tsang A."/>
            <person name="Grigoriev I.V."/>
        </authorList>
    </citation>
    <scope>NUCLEOTIDE SEQUENCE [LARGE SCALE GENOMIC DNA]</scope>
    <source>
        <strain evidence="2 3">CBS 494.80</strain>
    </source>
</reference>
<feature type="compositionally biased region" description="Basic and acidic residues" evidence="1">
    <location>
        <begin position="19"/>
        <end position="29"/>
    </location>
</feature>
<evidence type="ECO:0000313" key="2">
    <source>
        <dbReference type="EMBL" id="KAL2062208.1"/>
    </source>
</evidence>
<evidence type="ECO:0000256" key="1">
    <source>
        <dbReference type="SAM" id="MobiDB-lite"/>
    </source>
</evidence>
<sequence length="457" mass="50023">MDEEPPSSSARSRGRPRKGAKDDPQEEKRAKGRQAQRTYMQRKQVETDKLRKRISSLEDAIEGMSGEFLKFGERSLTTSQAQAPGLQKALEDLRSTTERFLSIARVAEAVAGDDGEEDGVFEKKGTGSPSLKAQKESAERSSLISQSCMSADMGIEMPFRMSTISQVPYISPPQFGIPPQIQSSSGRFSPSLGYGLLSGSPLQNAALSSLWTHYIIAGPNSFAMRLYKDTLILMFQVLRGEISIPGFIPSIGRFRFKYETTANFMSLAEGQLSRMTIGDSDVEMGANPNQTPAAASSLVLFGPSHPVMSAPLRAQIHSEVNYEIGSMSEWLDPWNTQQYLQSRWGLQCSYATASVSAERWASVNSEVGNDFANEPVVLPVGDLPSIRPWDPLSQQAQAGPFGDAALPGQAPMPPDLIFNSQPLAEQLIQEAVCFGEGPRFFKEHIDKAVRNFLGRAS</sequence>
<dbReference type="PANTHER" id="PTHR40618:SF1">
    <property type="entry name" value="B-ZIP TRANSCRIPTION FACTOR (EUROFUNG)"/>
    <property type="match status" value="1"/>
</dbReference>
<dbReference type="Proteomes" id="UP001595075">
    <property type="component" value="Unassembled WGS sequence"/>
</dbReference>
<evidence type="ECO:0008006" key="4">
    <source>
        <dbReference type="Google" id="ProtNLM"/>
    </source>
</evidence>
<dbReference type="CDD" id="cd14688">
    <property type="entry name" value="bZIP_YAP"/>
    <property type="match status" value="1"/>
</dbReference>
<evidence type="ECO:0000313" key="3">
    <source>
        <dbReference type="Proteomes" id="UP001595075"/>
    </source>
</evidence>
<feature type="region of interest" description="Disordered" evidence="1">
    <location>
        <begin position="1"/>
        <end position="51"/>
    </location>
</feature>
<gene>
    <name evidence="2" type="ORF">VTL71DRAFT_6474</name>
</gene>
<proteinExistence type="predicted"/>